<dbReference type="AlphaFoldDB" id="A0A2P4Y8N7"/>
<evidence type="ECO:0000313" key="2">
    <source>
        <dbReference type="Proteomes" id="UP000237271"/>
    </source>
</evidence>
<dbReference type="OrthoDB" id="128946at2759"/>
<reference evidence="1 2" key="1">
    <citation type="journal article" date="2017" name="Genome Biol. Evol.">
        <title>Phytophthora megakarya and P. palmivora, closely related causal agents of cacao black pod rot, underwent increases in genome sizes and gene numbers by different mechanisms.</title>
        <authorList>
            <person name="Ali S.S."/>
            <person name="Shao J."/>
            <person name="Lary D.J."/>
            <person name="Kronmiller B."/>
            <person name="Shen D."/>
            <person name="Strem M.D."/>
            <person name="Amoako-Attah I."/>
            <person name="Akrofi A.Y."/>
            <person name="Begoude B.A."/>
            <person name="Ten Hoopen G.M."/>
            <person name="Coulibaly K."/>
            <person name="Kebe B.I."/>
            <person name="Melnick R.L."/>
            <person name="Guiltinan M.J."/>
            <person name="Tyler B.M."/>
            <person name="Meinhardt L.W."/>
            <person name="Bailey B.A."/>
        </authorList>
    </citation>
    <scope>NUCLEOTIDE SEQUENCE [LARGE SCALE GENOMIC DNA]</scope>
    <source>
        <strain evidence="2">sbr112.9</strain>
    </source>
</reference>
<gene>
    <name evidence="1" type="ORF">PHPALM_8919</name>
</gene>
<comment type="caution">
    <text evidence="1">The sequence shown here is derived from an EMBL/GenBank/DDBJ whole genome shotgun (WGS) entry which is preliminary data.</text>
</comment>
<protein>
    <submittedName>
        <fullName evidence="1">Uncharacterized protein</fullName>
    </submittedName>
</protein>
<evidence type="ECO:0000313" key="1">
    <source>
        <dbReference type="EMBL" id="POM74177.1"/>
    </source>
</evidence>
<dbReference type="Proteomes" id="UP000237271">
    <property type="component" value="Unassembled WGS sequence"/>
</dbReference>
<proteinExistence type="predicted"/>
<sequence length="177" mass="20168">MNTRDFPVLVFGISDRTRSFLLKALFVVSQQGRYVLFKVYMFVLPTKNCCCGMLWGMLKPVSEMQFVKHLETNQGCNSSCAFSCLLNVSKYIQGFSGYDKASLMQDIYDLHFASGQTEALVIRYAILKKWKCYPLLAELVAYMESQWLFGAICLWQTYANASGFATTNNPVKQFNGF</sequence>
<accession>A0A2P4Y8N7</accession>
<organism evidence="1 2">
    <name type="scientific">Phytophthora palmivora</name>
    <dbReference type="NCBI Taxonomy" id="4796"/>
    <lineage>
        <taxon>Eukaryota</taxon>
        <taxon>Sar</taxon>
        <taxon>Stramenopiles</taxon>
        <taxon>Oomycota</taxon>
        <taxon>Peronosporomycetes</taxon>
        <taxon>Peronosporales</taxon>
        <taxon>Peronosporaceae</taxon>
        <taxon>Phytophthora</taxon>
    </lineage>
</organism>
<name>A0A2P4Y8N7_9STRA</name>
<keyword evidence="2" id="KW-1185">Reference proteome</keyword>
<dbReference type="EMBL" id="NCKW01004919">
    <property type="protein sequence ID" value="POM74177.1"/>
    <property type="molecule type" value="Genomic_DNA"/>
</dbReference>